<dbReference type="Proteomes" id="UP001208570">
    <property type="component" value="Unassembled WGS sequence"/>
</dbReference>
<dbReference type="InterPro" id="IPR016186">
    <property type="entry name" value="C-type_lectin-like/link_sf"/>
</dbReference>
<dbReference type="CDD" id="cd00037">
    <property type="entry name" value="CLECT"/>
    <property type="match status" value="1"/>
</dbReference>
<evidence type="ECO:0000259" key="3">
    <source>
        <dbReference type="PROSITE" id="PS50041"/>
    </source>
</evidence>
<sequence length="288" mass="32751">MHKLKNTYIYAAILWMFISCSKLVVIKFHGLQPDNITNLNDDLIATCSRFATDKHQYTQIFKKVNCSNDRMSVTLIGQDMNCTDSIYVVGLTGSDAGKANNKWKTCLSRWQTTTDDNVDWCIYDCTCTGGCEELMVLRWPNILTSSSFTLCDISYHCNGYCSDQSVCYIYGEGSWDEGIAFCQRLHPNARMIKEMSAEEGSKHIAETVRAGYVDYWIGGRRPPNGGTNDFYWNSSHDRLVYTKWLQGQPYKGSSDADCIIVTKRFGWGWDDSSCLMSSMYMCKVAIDQ</sequence>
<evidence type="ECO:0000313" key="5">
    <source>
        <dbReference type="Proteomes" id="UP001208570"/>
    </source>
</evidence>
<keyword evidence="2" id="KW-0812">Transmembrane</keyword>
<dbReference type="InterPro" id="IPR016187">
    <property type="entry name" value="CTDL_fold"/>
</dbReference>
<dbReference type="PROSITE" id="PS51257">
    <property type="entry name" value="PROKAR_LIPOPROTEIN"/>
    <property type="match status" value="1"/>
</dbReference>
<reference evidence="4" key="1">
    <citation type="journal article" date="2023" name="Mol. Biol. Evol.">
        <title>Third-Generation Sequencing Reveals the Adaptive Role of the Epigenome in Three Deep-Sea Polychaetes.</title>
        <authorList>
            <person name="Perez M."/>
            <person name="Aroh O."/>
            <person name="Sun Y."/>
            <person name="Lan Y."/>
            <person name="Juniper S.K."/>
            <person name="Young C.R."/>
            <person name="Angers B."/>
            <person name="Qian P.Y."/>
        </authorList>
    </citation>
    <scope>NUCLEOTIDE SEQUENCE</scope>
    <source>
        <strain evidence="4">P08H-3</strain>
    </source>
</reference>
<dbReference type="InterPro" id="IPR018378">
    <property type="entry name" value="C-type_lectin_CS"/>
</dbReference>
<feature type="transmembrane region" description="Helical" evidence="2">
    <location>
        <begin position="7"/>
        <end position="26"/>
    </location>
</feature>
<organism evidence="4 5">
    <name type="scientific">Paralvinella palmiformis</name>
    <dbReference type="NCBI Taxonomy" id="53620"/>
    <lineage>
        <taxon>Eukaryota</taxon>
        <taxon>Metazoa</taxon>
        <taxon>Spiralia</taxon>
        <taxon>Lophotrochozoa</taxon>
        <taxon>Annelida</taxon>
        <taxon>Polychaeta</taxon>
        <taxon>Sedentaria</taxon>
        <taxon>Canalipalpata</taxon>
        <taxon>Terebellida</taxon>
        <taxon>Terebelliformia</taxon>
        <taxon>Alvinellidae</taxon>
        <taxon>Paralvinella</taxon>
    </lineage>
</organism>
<comment type="caution">
    <text evidence="4">The sequence shown here is derived from an EMBL/GenBank/DDBJ whole genome shotgun (WGS) entry which is preliminary data.</text>
</comment>
<accession>A0AAD9MWP7</accession>
<feature type="domain" description="C-type lectin" evidence="3">
    <location>
        <begin position="163"/>
        <end position="283"/>
    </location>
</feature>
<dbReference type="Gene3D" id="3.10.100.10">
    <property type="entry name" value="Mannose-Binding Protein A, subunit A"/>
    <property type="match status" value="1"/>
</dbReference>
<evidence type="ECO:0000313" key="4">
    <source>
        <dbReference type="EMBL" id="KAK2145809.1"/>
    </source>
</evidence>
<keyword evidence="2" id="KW-1133">Transmembrane helix</keyword>
<protein>
    <recommendedName>
        <fullName evidence="3">C-type lectin domain-containing protein</fullName>
    </recommendedName>
</protein>
<evidence type="ECO:0000256" key="1">
    <source>
        <dbReference type="ARBA" id="ARBA00023157"/>
    </source>
</evidence>
<keyword evidence="2" id="KW-0472">Membrane</keyword>
<dbReference type="PROSITE" id="PS00615">
    <property type="entry name" value="C_TYPE_LECTIN_1"/>
    <property type="match status" value="1"/>
</dbReference>
<gene>
    <name evidence="4" type="ORF">LSH36_656g01083</name>
</gene>
<dbReference type="InterPro" id="IPR001304">
    <property type="entry name" value="C-type_lectin-like"/>
</dbReference>
<dbReference type="Pfam" id="PF00059">
    <property type="entry name" value="Lectin_C"/>
    <property type="match status" value="1"/>
</dbReference>
<keyword evidence="1" id="KW-1015">Disulfide bond</keyword>
<name>A0AAD9MWP7_9ANNE</name>
<keyword evidence="5" id="KW-1185">Reference proteome</keyword>
<dbReference type="SMART" id="SM00034">
    <property type="entry name" value="CLECT"/>
    <property type="match status" value="1"/>
</dbReference>
<dbReference type="EMBL" id="JAODUP010000656">
    <property type="protein sequence ID" value="KAK2145809.1"/>
    <property type="molecule type" value="Genomic_DNA"/>
</dbReference>
<evidence type="ECO:0000256" key="2">
    <source>
        <dbReference type="SAM" id="Phobius"/>
    </source>
</evidence>
<dbReference type="AlphaFoldDB" id="A0AAD9MWP7"/>
<dbReference type="PROSITE" id="PS50041">
    <property type="entry name" value="C_TYPE_LECTIN_2"/>
    <property type="match status" value="1"/>
</dbReference>
<dbReference type="SUPFAM" id="SSF56436">
    <property type="entry name" value="C-type lectin-like"/>
    <property type="match status" value="1"/>
</dbReference>
<proteinExistence type="predicted"/>